<keyword evidence="2" id="KW-1185">Reference proteome</keyword>
<accession>A0ACC0URR1</accession>
<evidence type="ECO:0000313" key="2">
    <source>
        <dbReference type="Proteomes" id="UP001163324"/>
    </source>
</evidence>
<reference evidence="1" key="1">
    <citation type="submission" date="2022-10" db="EMBL/GenBank/DDBJ databases">
        <title>Complete Genome of Trichothecium roseum strain YXFP-22015, a Plant Pathogen Isolated from Citrus.</title>
        <authorList>
            <person name="Wang Y."/>
            <person name="Zhu L."/>
        </authorList>
    </citation>
    <scope>NUCLEOTIDE SEQUENCE</scope>
    <source>
        <strain evidence="1">YXFP-22015</strain>
    </source>
</reference>
<proteinExistence type="predicted"/>
<comment type="caution">
    <text evidence="1">The sequence shown here is derived from an EMBL/GenBank/DDBJ whole genome shotgun (WGS) entry which is preliminary data.</text>
</comment>
<protein>
    <submittedName>
        <fullName evidence="1">Uncharacterized protein</fullName>
    </submittedName>
</protein>
<gene>
    <name evidence="1" type="ORF">N3K66_007846</name>
</gene>
<evidence type="ECO:0000313" key="1">
    <source>
        <dbReference type="EMBL" id="KAI9896824.1"/>
    </source>
</evidence>
<dbReference type="Proteomes" id="UP001163324">
    <property type="component" value="Chromosome 8"/>
</dbReference>
<name>A0ACC0URR1_9HYPO</name>
<organism evidence="1 2">
    <name type="scientific">Trichothecium roseum</name>
    <dbReference type="NCBI Taxonomy" id="47278"/>
    <lineage>
        <taxon>Eukaryota</taxon>
        <taxon>Fungi</taxon>
        <taxon>Dikarya</taxon>
        <taxon>Ascomycota</taxon>
        <taxon>Pezizomycotina</taxon>
        <taxon>Sordariomycetes</taxon>
        <taxon>Hypocreomycetidae</taxon>
        <taxon>Hypocreales</taxon>
        <taxon>Hypocreales incertae sedis</taxon>
        <taxon>Trichothecium</taxon>
    </lineage>
</organism>
<dbReference type="EMBL" id="CM047947">
    <property type="protein sequence ID" value="KAI9896824.1"/>
    <property type="molecule type" value="Genomic_DNA"/>
</dbReference>
<sequence length="531" mass="57988">MILALIVLRDHAVRWAPEDAVHTMAAVVAYSRRDWLRNARVAQNGYDGGDGQEGDGGSSAQQQRRRRGKRGEEAGSAFTSSPRTTRTASTDKMTDPFRNVKGHKPVFASPEKKQRIQECGEQPIAVGEASSSSSSPPEQEEPEESMPLDEVELACVADFDSTPPPPPSPQNGSDPASDVQIRDASAENDEDGDDETLHPQRVLHGPPPSSLSSSSSLPYPQASSSSSSQGNPDAEANSLHAPLATQPPSTEYNPRVTGMSGPGTTGLHTHDWPPIEEALWKPMETTFPALLAEFLSMIRDAELLEWIEMEASQHDDAADSQEGSVLPDAASINGLSDIEEEDEEEEGSEDDDDDATNNAAQQPPSSSTEQGNNNGRCKSFRQNIIHSLSRAIYHSNGTVRLIRTSDLLKLQHYTRSAWEVYARARHRQTRAAAHAAHFSREYRRSTHLGPRPLRTGGLQSPLVNSISVDDEWPADFEISYELSSRKVVHGIKRAQGWSAGLVPPAVREPEQDWDSVPPSVEWDSASSDMGW</sequence>